<name>B1TAH8_9BURK</name>
<gene>
    <name evidence="2" type="ORF">BamMEX5DRAFT_4794</name>
</gene>
<dbReference type="RefSeq" id="WP_006760606.1">
    <property type="nucleotide sequence ID" value="NZ_ABLK01000192.1"/>
</dbReference>
<reference evidence="2 3" key="1">
    <citation type="submission" date="2008-03" db="EMBL/GenBank/DDBJ databases">
        <title>Sequencing of the draft genome and assembly of Burkholderia ambifaria MEX-5.</title>
        <authorList>
            <consortium name="US DOE Joint Genome Institute (JGI-PGF)"/>
            <person name="Copeland A."/>
            <person name="Lucas S."/>
            <person name="Lapidus A."/>
            <person name="Glavina del Rio T."/>
            <person name="Dalin E."/>
            <person name="Tice H."/>
            <person name="Bruce D."/>
            <person name="Goodwin L."/>
            <person name="Pitluck S."/>
            <person name="Larimer F."/>
            <person name="Land M.L."/>
            <person name="Hauser L."/>
            <person name="Tiedje J."/>
            <person name="Richardson P."/>
        </authorList>
    </citation>
    <scope>NUCLEOTIDE SEQUENCE [LARGE SCALE GENOMIC DNA]</scope>
    <source>
        <strain evidence="2 3">MEX-5</strain>
    </source>
</reference>
<keyword evidence="1" id="KW-0472">Membrane</keyword>
<organism evidence="2 3">
    <name type="scientific">Burkholderia ambifaria MEX-5</name>
    <dbReference type="NCBI Taxonomy" id="396597"/>
    <lineage>
        <taxon>Bacteria</taxon>
        <taxon>Pseudomonadati</taxon>
        <taxon>Pseudomonadota</taxon>
        <taxon>Betaproteobacteria</taxon>
        <taxon>Burkholderiales</taxon>
        <taxon>Burkholderiaceae</taxon>
        <taxon>Burkholderia</taxon>
        <taxon>Burkholderia cepacia complex</taxon>
    </lineage>
</organism>
<feature type="transmembrane region" description="Helical" evidence="1">
    <location>
        <begin position="58"/>
        <end position="78"/>
    </location>
</feature>
<proteinExistence type="predicted"/>
<sequence length="84" mass="8906">MTLARYGLNILATLVLGTLLARWFVHLPIETPIPAAIGAAMAFFGVDTIAHADDVEGIGLLLVLAVCVVVAGLVVWGINRVVRR</sequence>
<dbReference type="Proteomes" id="UP000004814">
    <property type="component" value="Unassembled WGS sequence"/>
</dbReference>
<evidence type="ECO:0000256" key="1">
    <source>
        <dbReference type="SAM" id="Phobius"/>
    </source>
</evidence>
<dbReference type="AlphaFoldDB" id="B1TAH8"/>
<dbReference type="PATRIC" id="fig|396597.7.peg.2932"/>
<keyword evidence="1" id="KW-0812">Transmembrane</keyword>
<evidence type="ECO:0000313" key="3">
    <source>
        <dbReference type="Proteomes" id="UP000004814"/>
    </source>
</evidence>
<comment type="caution">
    <text evidence="2">The sequence shown here is derived from an EMBL/GenBank/DDBJ whole genome shotgun (WGS) entry which is preliminary data.</text>
</comment>
<evidence type="ECO:0000313" key="2">
    <source>
        <dbReference type="EMBL" id="EDT39425.1"/>
    </source>
</evidence>
<feature type="transmembrane region" description="Helical" evidence="1">
    <location>
        <begin position="6"/>
        <end position="25"/>
    </location>
</feature>
<dbReference type="EMBL" id="ABLK01000192">
    <property type="protein sequence ID" value="EDT39425.1"/>
    <property type="molecule type" value="Genomic_DNA"/>
</dbReference>
<accession>B1TAH8</accession>
<protein>
    <submittedName>
        <fullName evidence="2">Uncharacterized protein</fullName>
    </submittedName>
</protein>
<keyword evidence="1" id="KW-1133">Transmembrane helix</keyword>